<dbReference type="EMBL" id="CAFAAH010000188">
    <property type="protein sequence ID" value="CAB4804238.1"/>
    <property type="molecule type" value="Genomic_DNA"/>
</dbReference>
<dbReference type="NCBIfam" id="TIGR01764">
    <property type="entry name" value="excise"/>
    <property type="match status" value="1"/>
</dbReference>
<evidence type="ECO:0000313" key="2">
    <source>
        <dbReference type="EMBL" id="CAB4804238.1"/>
    </source>
</evidence>
<evidence type="ECO:0000259" key="1">
    <source>
        <dbReference type="Pfam" id="PF12728"/>
    </source>
</evidence>
<organism evidence="2">
    <name type="scientific">freshwater metagenome</name>
    <dbReference type="NCBI Taxonomy" id="449393"/>
    <lineage>
        <taxon>unclassified sequences</taxon>
        <taxon>metagenomes</taxon>
        <taxon>ecological metagenomes</taxon>
    </lineage>
</organism>
<protein>
    <submittedName>
        <fullName evidence="2">Unannotated protein</fullName>
    </submittedName>
</protein>
<dbReference type="AlphaFoldDB" id="A0A6J6Y9U1"/>
<name>A0A6J6Y9U1_9ZZZZ</name>
<proteinExistence type="predicted"/>
<dbReference type="SUPFAM" id="SSF46955">
    <property type="entry name" value="Putative DNA-binding domain"/>
    <property type="match status" value="1"/>
</dbReference>
<reference evidence="2" key="1">
    <citation type="submission" date="2020-05" db="EMBL/GenBank/DDBJ databases">
        <authorList>
            <person name="Chiriac C."/>
            <person name="Salcher M."/>
            <person name="Ghai R."/>
            <person name="Kavagutti S V."/>
        </authorList>
    </citation>
    <scope>NUCLEOTIDE SEQUENCE</scope>
</reference>
<gene>
    <name evidence="2" type="ORF">UFOPK2996_01237</name>
</gene>
<dbReference type="Pfam" id="PF12728">
    <property type="entry name" value="HTH_17"/>
    <property type="match status" value="1"/>
</dbReference>
<sequence length="69" mass="7792">MEVLLIVSQPLSKSRFLTVQEVADLMRVSTMTVYRIIKAGDLAAVRVGRSFRVRESDVDAYLGARYSQQ</sequence>
<feature type="domain" description="Helix-turn-helix" evidence="1">
    <location>
        <begin position="16"/>
        <end position="64"/>
    </location>
</feature>
<dbReference type="InterPro" id="IPR010093">
    <property type="entry name" value="SinI_DNA-bd"/>
</dbReference>
<accession>A0A6J6Y9U1</accession>
<dbReference type="GO" id="GO:0003677">
    <property type="term" value="F:DNA binding"/>
    <property type="evidence" value="ECO:0007669"/>
    <property type="project" value="InterPro"/>
</dbReference>
<dbReference type="InterPro" id="IPR041657">
    <property type="entry name" value="HTH_17"/>
</dbReference>
<dbReference type="InterPro" id="IPR009061">
    <property type="entry name" value="DNA-bd_dom_put_sf"/>
</dbReference>